<protein>
    <submittedName>
        <fullName evidence="9">C-type cytochrome</fullName>
    </submittedName>
</protein>
<feature type="chain" id="PRO_5042888870" evidence="7">
    <location>
        <begin position="23"/>
        <end position="169"/>
    </location>
</feature>
<evidence type="ECO:0000313" key="9">
    <source>
        <dbReference type="EMBL" id="MBT0957567.1"/>
    </source>
</evidence>
<keyword evidence="4" id="KW-0249">Electron transport</keyword>
<dbReference type="RefSeq" id="WP_327793797.1">
    <property type="nucleotide sequence ID" value="NZ_JADQAZ010000002.1"/>
</dbReference>
<dbReference type="PROSITE" id="PS51007">
    <property type="entry name" value="CYTC"/>
    <property type="match status" value="1"/>
</dbReference>
<name>A0AAP2G854_9RHOB</name>
<dbReference type="GO" id="GO:0046872">
    <property type="term" value="F:metal ion binding"/>
    <property type="evidence" value="ECO:0007669"/>
    <property type="project" value="UniProtKB-KW"/>
</dbReference>
<dbReference type="SUPFAM" id="SSF46626">
    <property type="entry name" value="Cytochrome c"/>
    <property type="match status" value="1"/>
</dbReference>
<evidence type="ECO:0000256" key="4">
    <source>
        <dbReference type="ARBA" id="ARBA00022982"/>
    </source>
</evidence>
<evidence type="ECO:0000256" key="3">
    <source>
        <dbReference type="ARBA" id="ARBA00022723"/>
    </source>
</evidence>
<dbReference type="Proteomes" id="UP001315686">
    <property type="component" value="Unassembled WGS sequence"/>
</dbReference>
<feature type="signal peptide" evidence="7">
    <location>
        <begin position="1"/>
        <end position="22"/>
    </location>
</feature>
<evidence type="ECO:0000256" key="5">
    <source>
        <dbReference type="ARBA" id="ARBA00023004"/>
    </source>
</evidence>
<dbReference type="InterPro" id="IPR009056">
    <property type="entry name" value="Cyt_c-like_dom"/>
</dbReference>
<keyword evidence="2 6" id="KW-0349">Heme</keyword>
<keyword evidence="10" id="KW-1185">Reference proteome</keyword>
<dbReference type="AlphaFoldDB" id="A0AAP2G854"/>
<sequence>MKFYAAMTTAALLATFAPAAMAESHETESEAEGVVETAAPAAPSGDIAAGEAAFAKQCVTCHVVQNAEGETLAGKRSRTGPNLYAIALQPAGAVEGFRYGKSMIEAGETSGLTWTEENFAGYVMDPTNFLREFTGDKRARAKMSFKVKQEQDAKDIYAFLYSLAPPAAE</sequence>
<evidence type="ECO:0000256" key="1">
    <source>
        <dbReference type="ARBA" id="ARBA00022448"/>
    </source>
</evidence>
<evidence type="ECO:0000256" key="7">
    <source>
        <dbReference type="SAM" id="SignalP"/>
    </source>
</evidence>
<accession>A0AAP2G854</accession>
<proteinExistence type="predicted"/>
<dbReference type="InterPro" id="IPR036909">
    <property type="entry name" value="Cyt_c-like_dom_sf"/>
</dbReference>
<organism evidence="9 10">
    <name type="scientific">Harenicola maris</name>
    <dbReference type="NCBI Taxonomy" id="2841044"/>
    <lineage>
        <taxon>Bacteria</taxon>
        <taxon>Pseudomonadati</taxon>
        <taxon>Pseudomonadota</taxon>
        <taxon>Alphaproteobacteria</taxon>
        <taxon>Rhodobacterales</taxon>
        <taxon>Paracoccaceae</taxon>
        <taxon>Harenicola</taxon>
    </lineage>
</organism>
<evidence type="ECO:0000313" key="10">
    <source>
        <dbReference type="Proteomes" id="UP001315686"/>
    </source>
</evidence>
<evidence type="ECO:0000256" key="2">
    <source>
        <dbReference type="ARBA" id="ARBA00022617"/>
    </source>
</evidence>
<evidence type="ECO:0000259" key="8">
    <source>
        <dbReference type="PROSITE" id="PS51007"/>
    </source>
</evidence>
<reference evidence="9 10" key="1">
    <citation type="journal article" date="2021" name="Arch. Microbiol.">
        <title>Harenicola maris gen. nov., sp. nov. isolated from the Sea of Japan shallow sediments.</title>
        <authorList>
            <person name="Romanenko L.A."/>
            <person name="Kurilenko V.V."/>
            <person name="Chernysheva N.Y."/>
            <person name="Tekutyeva L.A."/>
            <person name="Velansky P.V."/>
            <person name="Svetashev V.I."/>
            <person name="Isaeva M.P."/>
        </authorList>
    </citation>
    <scope>NUCLEOTIDE SEQUENCE [LARGE SCALE GENOMIC DNA]</scope>
    <source>
        <strain evidence="9 10">KMM 3653</strain>
    </source>
</reference>
<evidence type="ECO:0000256" key="6">
    <source>
        <dbReference type="PROSITE-ProRule" id="PRU00433"/>
    </source>
</evidence>
<keyword evidence="3 6" id="KW-0479">Metal-binding</keyword>
<dbReference type="GO" id="GO:0009055">
    <property type="term" value="F:electron transfer activity"/>
    <property type="evidence" value="ECO:0007669"/>
    <property type="project" value="InterPro"/>
</dbReference>
<dbReference type="EMBL" id="JADQAZ010000002">
    <property type="protein sequence ID" value="MBT0957567.1"/>
    <property type="molecule type" value="Genomic_DNA"/>
</dbReference>
<keyword evidence="5 6" id="KW-0408">Iron</keyword>
<dbReference type="Gene3D" id="1.10.760.10">
    <property type="entry name" value="Cytochrome c-like domain"/>
    <property type="match status" value="1"/>
</dbReference>
<keyword evidence="7" id="KW-0732">Signal</keyword>
<dbReference type="PANTHER" id="PTHR11961">
    <property type="entry name" value="CYTOCHROME C"/>
    <property type="match status" value="1"/>
</dbReference>
<dbReference type="InterPro" id="IPR002327">
    <property type="entry name" value="Cyt_c_1A/1B"/>
</dbReference>
<dbReference type="GO" id="GO:0020037">
    <property type="term" value="F:heme binding"/>
    <property type="evidence" value="ECO:0007669"/>
    <property type="project" value="InterPro"/>
</dbReference>
<keyword evidence="1" id="KW-0813">Transport</keyword>
<comment type="caution">
    <text evidence="9">The sequence shown here is derived from an EMBL/GenBank/DDBJ whole genome shotgun (WGS) entry which is preliminary data.</text>
</comment>
<gene>
    <name evidence="9" type="ORF">IV417_09220</name>
</gene>
<feature type="domain" description="Cytochrome c" evidence="8">
    <location>
        <begin position="45"/>
        <end position="164"/>
    </location>
</feature>